<dbReference type="Gene3D" id="2.30.40.10">
    <property type="entry name" value="Urease, subunit C, domain 1"/>
    <property type="match status" value="1"/>
</dbReference>
<evidence type="ECO:0000313" key="4">
    <source>
        <dbReference type="Proteomes" id="UP000824264"/>
    </source>
</evidence>
<dbReference type="Gene3D" id="3.10.310.70">
    <property type="match status" value="1"/>
</dbReference>
<dbReference type="InterPro" id="IPR013108">
    <property type="entry name" value="Amidohydro_3"/>
</dbReference>
<dbReference type="GO" id="GO:0016810">
    <property type="term" value="F:hydrolase activity, acting on carbon-nitrogen (but not peptide) bonds"/>
    <property type="evidence" value="ECO:0007669"/>
    <property type="project" value="InterPro"/>
</dbReference>
<feature type="chain" id="PRO_5038526892" evidence="1">
    <location>
        <begin position="28"/>
        <end position="572"/>
    </location>
</feature>
<dbReference type="Proteomes" id="UP000824264">
    <property type="component" value="Unassembled WGS sequence"/>
</dbReference>
<feature type="signal peptide" evidence="1">
    <location>
        <begin position="1"/>
        <end position="27"/>
    </location>
</feature>
<proteinExistence type="predicted"/>
<dbReference type="EMBL" id="DXGI01000386">
    <property type="protein sequence ID" value="HIW79523.1"/>
    <property type="molecule type" value="Genomic_DNA"/>
</dbReference>
<dbReference type="AlphaFoldDB" id="A0A9D1R2Y8"/>
<dbReference type="InterPro" id="IPR011059">
    <property type="entry name" value="Metal-dep_hydrolase_composite"/>
</dbReference>
<dbReference type="Pfam" id="PF07969">
    <property type="entry name" value="Amidohydro_3"/>
    <property type="match status" value="1"/>
</dbReference>
<dbReference type="SUPFAM" id="SSF51338">
    <property type="entry name" value="Composite domain of metallo-dependent hydrolases"/>
    <property type="match status" value="1"/>
</dbReference>
<reference evidence="3" key="2">
    <citation type="submission" date="2021-04" db="EMBL/GenBank/DDBJ databases">
        <authorList>
            <person name="Gilroy R."/>
        </authorList>
    </citation>
    <scope>NUCLEOTIDE SEQUENCE</scope>
    <source>
        <strain evidence="3">ChiSxjej5B17-1746</strain>
    </source>
</reference>
<feature type="domain" description="Amidohydrolase 3" evidence="2">
    <location>
        <begin position="78"/>
        <end position="569"/>
    </location>
</feature>
<dbReference type="SUPFAM" id="SSF51556">
    <property type="entry name" value="Metallo-dependent hydrolases"/>
    <property type="match status" value="1"/>
</dbReference>
<keyword evidence="1" id="KW-0732">Signal</keyword>
<name>A0A9D1R2Y8_9BACT</name>
<gene>
    <name evidence="3" type="ORF">H9874_10335</name>
</gene>
<dbReference type="CDD" id="cd01300">
    <property type="entry name" value="YtcJ_like"/>
    <property type="match status" value="1"/>
</dbReference>
<protein>
    <submittedName>
        <fullName evidence="3">Amidohydrolase family protein</fullName>
    </submittedName>
</protein>
<dbReference type="PANTHER" id="PTHR22642:SF2">
    <property type="entry name" value="PROTEIN LONG AFTER FAR-RED 3"/>
    <property type="match status" value="1"/>
</dbReference>
<evidence type="ECO:0000259" key="2">
    <source>
        <dbReference type="Pfam" id="PF07969"/>
    </source>
</evidence>
<comment type="caution">
    <text evidence="3">The sequence shown here is derived from an EMBL/GenBank/DDBJ whole genome shotgun (WGS) entry which is preliminary data.</text>
</comment>
<organism evidence="3 4">
    <name type="scientific">Candidatus Bilophila faecipullorum</name>
    <dbReference type="NCBI Taxonomy" id="2838482"/>
    <lineage>
        <taxon>Bacteria</taxon>
        <taxon>Pseudomonadati</taxon>
        <taxon>Thermodesulfobacteriota</taxon>
        <taxon>Desulfovibrionia</taxon>
        <taxon>Desulfovibrionales</taxon>
        <taxon>Desulfovibrionaceae</taxon>
        <taxon>Bilophila</taxon>
    </lineage>
</organism>
<evidence type="ECO:0000313" key="3">
    <source>
        <dbReference type="EMBL" id="HIW79523.1"/>
    </source>
</evidence>
<accession>A0A9D1R2Y8</accession>
<dbReference type="InterPro" id="IPR032466">
    <property type="entry name" value="Metal_Hydrolase"/>
</dbReference>
<sequence length="572" mass="62346">MIRRTFLKGAAAVSFSLMVSPSLTVFAKDAVRVYTGGPIFTMNKNNDIVEAVAIQGDTILAVGTKSEVLAAAGPDAAIVDLKGKALIPGMIDGHSHFPSGAFNELTMVNLNVPPLGKVESIADMQKLLKERAAQTKKGEWIIGYNYNDLAIKEQRHPTRTDLDAVSTEHPIFIKHVSGHLGVANSKALELAGITEERPNPEGGKFRRGPDGKLDGVLEGPAAQAPVTAIRPQPTAAQYEEAVRRDSMVYAAAGITTANNGGSPTVDDLFLKASENGDLGIRVVIWPNGRNAKVVESYGKKRQGTQLDKEGKVFLGPVKLFADGSPQGYTAWFSKPYFKQLPGKPADFRGFPVFNSREELFALVQKLHDDGWQITTHTNGDQAIQDMIDAYSAALKKNPRKDHRHVLNHCQFCRPDQVEAIAEMGFVPSYFVTHTWFWGDIHRDMVAGPERAAHISPLKAALDRKITFALHNDTPVTPISPLMDVFSAVNRLTSSGKVLGPDQRIDVMNALRGVTINGAYMQRLEDKIGSLEKGKLADMVILDKDPTKVEPATLKDILVEETIVGGKTVYKRA</sequence>
<dbReference type="PANTHER" id="PTHR22642">
    <property type="entry name" value="IMIDAZOLONEPROPIONASE"/>
    <property type="match status" value="1"/>
</dbReference>
<evidence type="ECO:0000256" key="1">
    <source>
        <dbReference type="SAM" id="SignalP"/>
    </source>
</evidence>
<dbReference type="Gene3D" id="3.20.20.140">
    <property type="entry name" value="Metal-dependent hydrolases"/>
    <property type="match status" value="1"/>
</dbReference>
<dbReference type="InterPro" id="IPR033932">
    <property type="entry name" value="YtcJ-like"/>
</dbReference>
<reference evidence="3" key="1">
    <citation type="journal article" date="2021" name="PeerJ">
        <title>Extensive microbial diversity within the chicken gut microbiome revealed by metagenomics and culture.</title>
        <authorList>
            <person name="Gilroy R."/>
            <person name="Ravi A."/>
            <person name="Getino M."/>
            <person name="Pursley I."/>
            <person name="Horton D.L."/>
            <person name="Alikhan N.F."/>
            <person name="Baker D."/>
            <person name="Gharbi K."/>
            <person name="Hall N."/>
            <person name="Watson M."/>
            <person name="Adriaenssens E.M."/>
            <person name="Foster-Nyarko E."/>
            <person name="Jarju S."/>
            <person name="Secka A."/>
            <person name="Antonio M."/>
            <person name="Oren A."/>
            <person name="Chaudhuri R.R."/>
            <person name="La Ragione R."/>
            <person name="Hildebrand F."/>
            <person name="Pallen M.J."/>
        </authorList>
    </citation>
    <scope>NUCLEOTIDE SEQUENCE</scope>
    <source>
        <strain evidence="3">ChiSxjej5B17-1746</strain>
    </source>
</reference>